<dbReference type="AlphaFoldDB" id="A0A0S3Q002"/>
<name>A0A0S3Q002_9BRAD</name>
<dbReference type="KEGG" id="vgo:GJW-30_1_04060"/>
<dbReference type="Proteomes" id="UP000236884">
    <property type="component" value="Chromosome"/>
</dbReference>
<dbReference type="PROSITE" id="PS00166">
    <property type="entry name" value="ENOYL_COA_HYDRATASE"/>
    <property type="match status" value="1"/>
</dbReference>
<dbReference type="Pfam" id="PF00378">
    <property type="entry name" value="ECH_1"/>
    <property type="match status" value="1"/>
</dbReference>
<keyword evidence="5" id="KW-1185">Reference proteome</keyword>
<dbReference type="InterPro" id="IPR018376">
    <property type="entry name" value="Enoyl-CoA_hyd/isom_CS"/>
</dbReference>
<dbReference type="OrthoDB" id="9810797at2"/>
<feature type="region of interest" description="Disordered" evidence="3">
    <location>
        <begin position="236"/>
        <end position="256"/>
    </location>
</feature>
<evidence type="ECO:0000256" key="2">
    <source>
        <dbReference type="RuleBase" id="RU003707"/>
    </source>
</evidence>
<dbReference type="SUPFAM" id="SSF52096">
    <property type="entry name" value="ClpP/crotonase"/>
    <property type="match status" value="1"/>
</dbReference>
<proteinExistence type="inferred from homology"/>
<feature type="compositionally biased region" description="Basic and acidic residues" evidence="3">
    <location>
        <begin position="236"/>
        <end position="246"/>
    </location>
</feature>
<accession>A0A0S3Q002</accession>
<evidence type="ECO:0000256" key="3">
    <source>
        <dbReference type="SAM" id="MobiDB-lite"/>
    </source>
</evidence>
<dbReference type="EC" id="4.2.1.17" evidence="4"/>
<dbReference type="CDD" id="cd06558">
    <property type="entry name" value="crotonase-like"/>
    <property type="match status" value="1"/>
</dbReference>
<dbReference type="InterPro" id="IPR029045">
    <property type="entry name" value="ClpP/crotonase-like_dom_sf"/>
</dbReference>
<reference evidence="4 5" key="1">
    <citation type="submission" date="2015-08" db="EMBL/GenBank/DDBJ databases">
        <title>Investigation of the bacterial diversity of lava forest soil.</title>
        <authorList>
            <person name="Lee J.S."/>
        </authorList>
    </citation>
    <scope>NUCLEOTIDE SEQUENCE [LARGE SCALE GENOMIC DNA]</scope>
    <source>
        <strain evidence="4 5">GJW-30</strain>
    </source>
</reference>
<comment type="similarity">
    <text evidence="1 2">Belongs to the enoyl-CoA hydratase/isomerase family.</text>
</comment>
<dbReference type="GO" id="GO:0006635">
    <property type="term" value="P:fatty acid beta-oxidation"/>
    <property type="evidence" value="ECO:0007669"/>
    <property type="project" value="TreeGrafter"/>
</dbReference>
<dbReference type="GO" id="GO:0004300">
    <property type="term" value="F:enoyl-CoA hydratase activity"/>
    <property type="evidence" value="ECO:0007669"/>
    <property type="project" value="UniProtKB-EC"/>
</dbReference>
<keyword evidence="4" id="KW-0456">Lyase</keyword>
<dbReference type="RefSeq" id="WP_096358192.1">
    <property type="nucleotide sequence ID" value="NZ_AP014946.1"/>
</dbReference>
<dbReference type="PANTHER" id="PTHR11941">
    <property type="entry name" value="ENOYL-COA HYDRATASE-RELATED"/>
    <property type="match status" value="1"/>
</dbReference>
<dbReference type="Gene3D" id="3.90.226.10">
    <property type="entry name" value="2-enoyl-CoA Hydratase, Chain A, domain 1"/>
    <property type="match status" value="1"/>
</dbReference>
<protein>
    <submittedName>
        <fullName evidence="4">2,3-dehydroadipyl-CoA hydratase</fullName>
        <ecNumber evidence="4">4.2.1.17</ecNumber>
    </submittedName>
</protein>
<evidence type="ECO:0000256" key="1">
    <source>
        <dbReference type="ARBA" id="ARBA00005254"/>
    </source>
</evidence>
<dbReference type="PANTHER" id="PTHR11941:SF54">
    <property type="entry name" value="ENOYL-COA HYDRATASE, MITOCHONDRIAL"/>
    <property type="match status" value="1"/>
</dbReference>
<gene>
    <name evidence="4" type="primary">paaF_2</name>
    <name evidence="4" type="ORF">GJW-30_1_04060</name>
</gene>
<dbReference type="EMBL" id="AP014946">
    <property type="protein sequence ID" value="BAT61503.1"/>
    <property type="molecule type" value="Genomic_DNA"/>
</dbReference>
<evidence type="ECO:0000313" key="4">
    <source>
        <dbReference type="EMBL" id="BAT61503.1"/>
    </source>
</evidence>
<sequence>MATIELNIANRIATLTINRPASRNAMTLSMWRAMASYFRNLSADPDVGVIILTGAGDDFSTGADISEFGTVRADAAQAAVYEEAVDECSNAIQSATKPTIAALHGYCLGGGCHLAMACDFRVADASAKIGIPAAKLSIVYGVRSTQRLLSIVGLPRAKRILFSAERLDAAEASRIGFVDRVGADAIEVANTFAATMSESAPLSVAGAKWLLNGLAYEEAFDRAKAERIIAGAADSDDYREGRDAFAQKRKPNFRGR</sequence>
<organism evidence="4 5">
    <name type="scientific">Variibacter gotjawalensis</name>
    <dbReference type="NCBI Taxonomy" id="1333996"/>
    <lineage>
        <taxon>Bacteria</taxon>
        <taxon>Pseudomonadati</taxon>
        <taxon>Pseudomonadota</taxon>
        <taxon>Alphaproteobacteria</taxon>
        <taxon>Hyphomicrobiales</taxon>
        <taxon>Nitrobacteraceae</taxon>
        <taxon>Variibacter</taxon>
    </lineage>
</organism>
<evidence type="ECO:0000313" key="5">
    <source>
        <dbReference type="Proteomes" id="UP000236884"/>
    </source>
</evidence>
<feature type="compositionally biased region" description="Basic residues" evidence="3">
    <location>
        <begin position="247"/>
        <end position="256"/>
    </location>
</feature>
<dbReference type="InterPro" id="IPR001753">
    <property type="entry name" value="Enoyl-CoA_hydra/iso"/>
</dbReference>